<dbReference type="AlphaFoldDB" id="A0A699WI70"/>
<proteinExistence type="predicted"/>
<name>A0A699WI70_TANCI</name>
<comment type="caution">
    <text evidence="1">The sequence shown here is derived from an EMBL/GenBank/DDBJ whole genome shotgun (WGS) entry which is preliminary data.</text>
</comment>
<organism evidence="1">
    <name type="scientific">Tanacetum cinerariifolium</name>
    <name type="common">Dalmatian daisy</name>
    <name type="synonym">Chrysanthemum cinerariifolium</name>
    <dbReference type="NCBI Taxonomy" id="118510"/>
    <lineage>
        <taxon>Eukaryota</taxon>
        <taxon>Viridiplantae</taxon>
        <taxon>Streptophyta</taxon>
        <taxon>Embryophyta</taxon>
        <taxon>Tracheophyta</taxon>
        <taxon>Spermatophyta</taxon>
        <taxon>Magnoliopsida</taxon>
        <taxon>eudicotyledons</taxon>
        <taxon>Gunneridae</taxon>
        <taxon>Pentapetalae</taxon>
        <taxon>asterids</taxon>
        <taxon>campanulids</taxon>
        <taxon>Asterales</taxon>
        <taxon>Asteraceae</taxon>
        <taxon>Asteroideae</taxon>
        <taxon>Anthemideae</taxon>
        <taxon>Anthemidinae</taxon>
        <taxon>Tanacetum</taxon>
    </lineage>
</organism>
<protein>
    <submittedName>
        <fullName evidence="1">Uncharacterized protein</fullName>
    </submittedName>
</protein>
<gene>
    <name evidence="1" type="ORF">Tci_919314</name>
</gene>
<evidence type="ECO:0000313" key="1">
    <source>
        <dbReference type="EMBL" id="GFD47345.1"/>
    </source>
</evidence>
<sequence>WKKTKVIEVELANALKMAEMAEAAKLAIENELSKWKHSSA</sequence>
<reference evidence="1" key="1">
    <citation type="journal article" date="2019" name="Sci. Rep.">
        <title>Draft genome of Tanacetum cinerariifolium, the natural source of mosquito coil.</title>
        <authorList>
            <person name="Yamashiro T."/>
            <person name="Shiraishi A."/>
            <person name="Satake H."/>
            <person name="Nakayama K."/>
        </authorList>
    </citation>
    <scope>NUCLEOTIDE SEQUENCE</scope>
</reference>
<feature type="non-terminal residue" evidence="1">
    <location>
        <position position="1"/>
    </location>
</feature>
<dbReference type="EMBL" id="BKCJ011696955">
    <property type="protein sequence ID" value="GFD47345.1"/>
    <property type="molecule type" value="Genomic_DNA"/>
</dbReference>
<accession>A0A699WI70</accession>